<dbReference type="EMBL" id="JAJGCB010000002">
    <property type="protein sequence ID" value="KAJ8994698.1"/>
    <property type="molecule type" value="Genomic_DNA"/>
</dbReference>
<keyword evidence="2" id="KW-0479">Metal-binding</keyword>
<evidence type="ECO:0000256" key="9">
    <source>
        <dbReference type="SAM" id="MobiDB-lite"/>
    </source>
</evidence>
<evidence type="ECO:0000256" key="3">
    <source>
        <dbReference type="ARBA" id="ARBA00022771"/>
    </source>
</evidence>
<feature type="domain" description="C2H2-type" evidence="10">
    <location>
        <begin position="354"/>
        <end position="385"/>
    </location>
</feature>
<feature type="compositionally biased region" description="Polar residues" evidence="9">
    <location>
        <begin position="196"/>
        <end position="217"/>
    </location>
</feature>
<comment type="subcellular location">
    <subcellularLocation>
        <location evidence="1">Nucleus</location>
    </subcellularLocation>
</comment>
<dbReference type="PANTHER" id="PTHR46179:SF13">
    <property type="entry name" value="C2H2-TYPE DOMAIN-CONTAINING PROTEIN"/>
    <property type="match status" value="1"/>
</dbReference>
<evidence type="ECO:0000256" key="2">
    <source>
        <dbReference type="ARBA" id="ARBA00022723"/>
    </source>
</evidence>
<dbReference type="GO" id="GO:0008270">
    <property type="term" value="F:zinc ion binding"/>
    <property type="evidence" value="ECO:0007669"/>
    <property type="project" value="UniProtKB-KW"/>
</dbReference>
<dbReference type="PANTHER" id="PTHR46179">
    <property type="entry name" value="ZINC FINGER PROTEIN"/>
    <property type="match status" value="1"/>
</dbReference>
<name>A0AAN6F0M3_EXODE</name>
<dbReference type="PROSITE" id="PS50157">
    <property type="entry name" value="ZINC_FINGER_C2H2_2"/>
    <property type="match status" value="1"/>
</dbReference>
<evidence type="ECO:0000259" key="10">
    <source>
        <dbReference type="PROSITE" id="PS50157"/>
    </source>
</evidence>
<dbReference type="GO" id="GO:0006357">
    <property type="term" value="P:regulation of transcription by RNA polymerase II"/>
    <property type="evidence" value="ECO:0007669"/>
    <property type="project" value="TreeGrafter"/>
</dbReference>
<dbReference type="GO" id="GO:0005634">
    <property type="term" value="C:nucleus"/>
    <property type="evidence" value="ECO:0007669"/>
    <property type="project" value="UniProtKB-SubCell"/>
</dbReference>
<evidence type="ECO:0000313" key="12">
    <source>
        <dbReference type="Proteomes" id="UP001161757"/>
    </source>
</evidence>
<dbReference type="PROSITE" id="PS00028">
    <property type="entry name" value="ZINC_FINGER_C2H2_1"/>
    <property type="match status" value="1"/>
</dbReference>
<evidence type="ECO:0000313" key="11">
    <source>
        <dbReference type="EMBL" id="KAJ8994698.1"/>
    </source>
</evidence>
<dbReference type="Pfam" id="PF24666">
    <property type="entry name" value="zf-C2H2_fungi_2"/>
    <property type="match status" value="1"/>
</dbReference>
<dbReference type="InterPro" id="IPR051061">
    <property type="entry name" value="Zinc_finger_trans_reg"/>
</dbReference>
<evidence type="ECO:0000256" key="6">
    <source>
        <dbReference type="ARBA" id="ARBA00023163"/>
    </source>
</evidence>
<sequence>MKIKCTYPDCFRHFSSREAMTTHKIKDPDHSYCEKCDVDCEDDMLLFIHQLGSAAHICCPVCALEFKTAAGRDRHLEQNHRTAQKLDCAGCQERFTSASALMHHIENDECSVIRQTDFQMQRAEKQIHKDAFLASGEPFSTTASGYYDPSNLNANNGTDLLGARDVHDSSRSLKNALGGPVLPDSYEQFPPLSKPTAPSQATEQPTPTKSALGNNAHDTATNLMDFDKVEKGMAGLEVGHNAWTKWAQGGKAADSQGYIKGWLATMNSSSNPPMDNVSEVASMYDKKAVSTVSANIPPSVAPSVPPSVTPSMRPPNPNPSTVHERIIHMPAHSIVSTNAPLDIELFFDSLHQKYICPGQKCGRQFATPHNFRQHLLTSAHVGGQVTCPTCLKRFATTFAWVAHCESASKRCDIRNSTNFNHVLREITGGVLGAQGYMEDGTVQYVAPKIEDW</sequence>
<evidence type="ECO:0000256" key="1">
    <source>
        <dbReference type="ARBA" id="ARBA00004123"/>
    </source>
</evidence>
<dbReference type="InterPro" id="IPR013087">
    <property type="entry name" value="Znf_C2H2_type"/>
</dbReference>
<dbReference type="SMART" id="SM00355">
    <property type="entry name" value="ZnF_C2H2"/>
    <property type="match status" value="6"/>
</dbReference>
<proteinExistence type="predicted"/>
<organism evidence="11 12">
    <name type="scientific">Exophiala dermatitidis</name>
    <name type="common">Black yeast-like fungus</name>
    <name type="synonym">Wangiella dermatitidis</name>
    <dbReference type="NCBI Taxonomy" id="5970"/>
    <lineage>
        <taxon>Eukaryota</taxon>
        <taxon>Fungi</taxon>
        <taxon>Dikarya</taxon>
        <taxon>Ascomycota</taxon>
        <taxon>Pezizomycotina</taxon>
        <taxon>Eurotiomycetes</taxon>
        <taxon>Chaetothyriomycetidae</taxon>
        <taxon>Chaetothyriales</taxon>
        <taxon>Herpotrichiellaceae</taxon>
        <taxon>Exophiala</taxon>
    </lineage>
</organism>
<keyword evidence="3 8" id="KW-0863">Zinc-finger</keyword>
<evidence type="ECO:0000256" key="5">
    <source>
        <dbReference type="ARBA" id="ARBA00023015"/>
    </source>
</evidence>
<evidence type="ECO:0000256" key="8">
    <source>
        <dbReference type="PROSITE-ProRule" id="PRU00042"/>
    </source>
</evidence>
<keyword evidence="4" id="KW-0862">Zinc</keyword>
<keyword evidence="7" id="KW-0539">Nucleus</keyword>
<evidence type="ECO:0000256" key="7">
    <source>
        <dbReference type="ARBA" id="ARBA00023242"/>
    </source>
</evidence>
<evidence type="ECO:0000256" key="4">
    <source>
        <dbReference type="ARBA" id="ARBA00022833"/>
    </source>
</evidence>
<dbReference type="Proteomes" id="UP001161757">
    <property type="component" value="Unassembled WGS sequence"/>
</dbReference>
<gene>
    <name evidence="11" type="ORF">HRR80_001401</name>
</gene>
<feature type="region of interest" description="Disordered" evidence="9">
    <location>
        <begin position="170"/>
        <end position="217"/>
    </location>
</feature>
<keyword evidence="6" id="KW-0804">Transcription</keyword>
<reference evidence="11" key="1">
    <citation type="submission" date="2023-01" db="EMBL/GenBank/DDBJ databases">
        <title>Exophiala dermititidis isolated from Cystic Fibrosis Patient.</title>
        <authorList>
            <person name="Kurbessoian T."/>
            <person name="Crocker A."/>
            <person name="Murante D."/>
            <person name="Hogan D.A."/>
            <person name="Stajich J.E."/>
        </authorList>
    </citation>
    <scope>NUCLEOTIDE SEQUENCE</scope>
    <source>
        <strain evidence="11">Ex8</strain>
    </source>
</reference>
<comment type="caution">
    <text evidence="11">The sequence shown here is derived from an EMBL/GenBank/DDBJ whole genome shotgun (WGS) entry which is preliminary data.</text>
</comment>
<dbReference type="Pfam" id="PF00096">
    <property type="entry name" value="zf-C2H2"/>
    <property type="match status" value="1"/>
</dbReference>
<protein>
    <recommendedName>
        <fullName evidence="10">C2H2-type domain-containing protein</fullName>
    </recommendedName>
</protein>
<dbReference type="Gene3D" id="3.30.160.60">
    <property type="entry name" value="Classic Zinc Finger"/>
    <property type="match status" value="2"/>
</dbReference>
<dbReference type="AlphaFoldDB" id="A0AAN6F0M3"/>
<keyword evidence="5" id="KW-0805">Transcription regulation</keyword>
<accession>A0AAN6F0M3</accession>